<comment type="caution">
    <text evidence="2">The sequence shown here is derived from an EMBL/GenBank/DDBJ whole genome shotgun (WGS) entry which is preliminary data.</text>
</comment>
<protein>
    <submittedName>
        <fullName evidence="2">Thermonuclease family protein</fullName>
    </submittedName>
</protein>
<dbReference type="PROSITE" id="PS50830">
    <property type="entry name" value="TNASE_3"/>
    <property type="match status" value="1"/>
</dbReference>
<evidence type="ECO:0000313" key="2">
    <source>
        <dbReference type="EMBL" id="MTH33474.1"/>
    </source>
</evidence>
<dbReference type="SMART" id="SM00318">
    <property type="entry name" value="SNc"/>
    <property type="match status" value="1"/>
</dbReference>
<dbReference type="AlphaFoldDB" id="A0A844H1Q4"/>
<proteinExistence type="predicted"/>
<dbReference type="EMBL" id="WMIF01000002">
    <property type="protein sequence ID" value="MTH33474.1"/>
    <property type="molecule type" value="Genomic_DNA"/>
</dbReference>
<dbReference type="OrthoDB" id="9805504at2"/>
<gene>
    <name evidence="2" type="ORF">GL279_02545</name>
</gene>
<dbReference type="InterPro" id="IPR016071">
    <property type="entry name" value="Staphylococal_nuclease_OB-fold"/>
</dbReference>
<accession>A0A844H1Q4</accession>
<dbReference type="Pfam" id="PF00565">
    <property type="entry name" value="SNase"/>
    <property type="match status" value="1"/>
</dbReference>
<dbReference type="SUPFAM" id="SSF50199">
    <property type="entry name" value="Staphylococcal nuclease"/>
    <property type="match status" value="1"/>
</dbReference>
<dbReference type="Gene3D" id="2.40.50.90">
    <property type="match status" value="1"/>
</dbReference>
<dbReference type="PANTHER" id="PTHR12302">
    <property type="entry name" value="EBNA2 BINDING PROTEIN P100"/>
    <property type="match status" value="1"/>
</dbReference>
<dbReference type="Proteomes" id="UP000442533">
    <property type="component" value="Unassembled WGS sequence"/>
</dbReference>
<feature type="domain" description="TNase-like" evidence="1">
    <location>
        <begin position="23"/>
        <end position="138"/>
    </location>
</feature>
<reference evidence="2 3" key="1">
    <citation type="submission" date="2019-11" db="EMBL/GenBank/DDBJ databases">
        <authorList>
            <person name="Dong K."/>
        </authorList>
    </citation>
    <scope>NUCLEOTIDE SEQUENCE [LARGE SCALE GENOMIC DNA]</scope>
    <source>
        <strain evidence="2 3">JCM 17370</strain>
    </source>
</reference>
<dbReference type="PANTHER" id="PTHR12302:SF26">
    <property type="entry name" value="BLR1266 PROTEIN"/>
    <property type="match status" value="1"/>
</dbReference>
<evidence type="ECO:0000259" key="1">
    <source>
        <dbReference type="PROSITE" id="PS50830"/>
    </source>
</evidence>
<name>A0A844H1Q4_9RHOB</name>
<keyword evidence="3" id="KW-1185">Reference proteome</keyword>
<sequence>MVAPAAAYAASEDGTLIVGRAVVVDGDTIKIGSIAIRIHGIDATEQSQTCSTRSGQQWNCGEAATGAMADLVRNQVVECVPLDTDAYRRIVARCHAGGLDLGAEMVGRGLAWAYHRYSDAYAGAERVAHAGNKGIWRGKSQPAWDYRANRWTRAIAEAPKGCPIKGNISNKGERIYHTPWSPAYAKTRIDENKGERWFCDEAAAIAAGWRAARWR</sequence>
<evidence type="ECO:0000313" key="3">
    <source>
        <dbReference type="Proteomes" id="UP000442533"/>
    </source>
</evidence>
<organism evidence="2 3">
    <name type="scientific">Paracoccus limosus</name>
    <dbReference type="NCBI Taxonomy" id="913252"/>
    <lineage>
        <taxon>Bacteria</taxon>
        <taxon>Pseudomonadati</taxon>
        <taxon>Pseudomonadota</taxon>
        <taxon>Alphaproteobacteria</taxon>
        <taxon>Rhodobacterales</taxon>
        <taxon>Paracoccaceae</taxon>
        <taxon>Paracoccus</taxon>
    </lineage>
</organism>
<dbReference type="InterPro" id="IPR035437">
    <property type="entry name" value="SNase_OB-fold_sf"/>
</dbReference>